<dbReference type="InterPro" id="IPR053772">
    <property type="entry name" value="At1g61320/At1g61330-like"/>
</dbReference>
<comment type="caution">
    <text evidence="2">The sequence shown here is derived from an EMBL/GenBank/DDBJ whole genome shotgun (WGS) entry which is preliminary data.</text>
</comment>
<dbReference type="InterPro" id="IPR053781">
    <property type="entry name" value="F-box_AtFBL13-like"/>
</dbReference>
<gene>
    <name evidence="2" type="ORF">MANES_09G003200v8</name>
</gene>
<evidence type="ECO:0000259" key="1">
    <source>
        <dbReference type="PROSITE" id="PS50181"/>
    </source>
</evidence>
<dbReference type="Proteomes" id="UP000091857">
    <property type="component" value="Chromosome 9"/>
</dbReference>
<accession>A0A2C9V7Y8</accession>
<dbReference type="Pfam" id="PF23622">
    <property type="entry name" value="LRR_At1g61320_AtMIF1"/>
    <property type="match status" value="2"/>
</dbReference>
<feature type="domain" description="F-box" evidence="1">
    <location>
        <begin position="7"/>
        <end position="59"/>
    </location>
</feature>
<dbReference type="Pfam" id="PF00646">
    <property type="entry name" value="F-box"/>
    <property type="match status" value="1"/>
</dbReference>
<dbReference type="PROSITE" id="PS50181">
    <property type="entry name" value="FBOX"/>
    <property type="match status" value="1"/>
</dbReference>
<dbReference type="SMART" id="SM00256">
    <property type="entry name" value="FBOX"/>
    <property type="match status" value="1"/>
</dbReference>
<keyword evidence="3" id="KW-1185">Reference proteome</keyword>
<dbReference type="Gramene" id="Manes.09G003200.3.v8.1">
    <property type="protein sequence ID" value="Manes.09G003200.3.v8.1.CDS"/>
    <property type="gene ID" value="Manes.09G003200.v8.1"/>
</dbReference>
<evidence type="ECO:0000313" key="2">
    <source>
        <dbReference type="EMBL" id="OAY40194.1"/>
    </source>
</evidence>
<dbReference type="SUPFAM" id="SSF52047">
    <property type="entry name" value="RNI-like"/>
    <property type="match status" value="1"/>
</dbReference>
<dbReference type="InterPro" id="IPR032675">
    <property type="entry name" value="LRR_dom_sf"/>
</dbReference>
<protein>
    <recommendedName>
        <fullName evidence="1">F-box domain-containing protein</fullName>
    </recommendedName>
</protein>
<dbReference type="CDD" id="cd22160">
    <property type="entry name" value="F-box_AtFBL13-like"/>
    <property type="match status" value="1"/>
</dbReference>
<proteinExistence type="predicted"/>
<dbReference type="Gene3D" id="3.80.10.10">
    <property type="entry name" value="Ribonuclease Inhibitor"/>
    <property type="match status" value="1"/>
</dbReference>
<dbReference type="SUPFAM" id="SSF81383">
    <property type="entry name" value="F-box domain"/>
    <property type="match status" value="1"/>
</dbReference>
<sequence>MKNTETFDYISELPKPILHNILSFLSTKDIARTSALSKTWLDAWKTFPILKIDLDWMLLTGVRQLPSNSEITQKIQELYKYSEQCLLSRRSQRTNLIKFKLKVPWVYDDLEMVSNMDRWVGYALESNVKHLKIVVAATTLSEKCTYSVPPAVFNAISVQILELRYCNLHILPSINEVRLPFLKKLSLKCVFADDIVICKLVAGSPSIEEMSFISCYGITKLQIFNLANLVKFHVEYTHLEHLEMEAPNLHSLSLEGSSLPSVLKVVSKNLKSLAITGAPITDAWMHEQLKRFPHLESLRLSECDMLETLKISSYRLHRLSIKSCQGVATIQIDTPNLHVLSYCGDIISFSSNGLILPEVHLNFESNTMEISWYARLIELLDKFNQSFRMVVLKGRTGKSYIIPSKMRRLLQPPMLKVKELKLSINSISNELPIALLVDALLWISPHLESIYINCPVKSFFKFSYKKPIDGESRCYKSLPVSCWNHCIKDVKIKQIFRGFYYHLHGNINPNSESIERNYIFNQDIWEKIRSGVLDWNPYLDRRKSLLMT</sequence>
<reference evidence="3" key="1">
    <citation type="journal article" date="2016" name="Nat. Biotechnol.">
        <title>Sequencing wild and cultivated cassava and related species reveals extensive interspecific hybridization and genetic diversity.</title>
        <authorList>
            <person name="Bredeson J.V."/>
            <person name="Lyons J.B."/>
            <person name="Prochnik S.E."/>
            <person name="Wu G.A."/>
            <person name="Ha C.M."/>
            <person name="Edsinger-Gonzales E."/>
            <person name="Grimwood J."/>
            <person name="Schmutz J."/>
            <person name="Rabbi I.Y."/>
            <person name="Egesi C."/>
            <person name="Nauluvula P."/>
            <person name="Lebot V."/>
            <person name="Ndunguru J."/>
            <person name="Mkamilo G."/>
            <person name="Bart R.S."/>
            <person name="Setter T.L."/>
            <person name="Gleadow R.M."/>
            <person name="Kulakow P."/>
            <person name="Ferguson M.E."/>
            <person name="Rounsley S."/>
            <person name="Rokhsar D.S."/>
        </authorList>
    </citation>
    <scope>NUCLEOTIDE SEQUENCE [LARGE SCALE GENOMIC DNA]</scope>
    <source>
        <strain evidence="3">cv. AM560-2</strain>
    </source>
</reference>
<dbReference type="PANTHER" id="PTHR34145">
    <property type="entry name" value="OS02G0105600 PROTEIN"/>
    <property type="match status" value="1"/>
</dbReference>
<dbReference type="InterPro" id="IPR036047">
    <property type="entry name" value="F-box-like_dom_sf"/>
</dbReference>
<dbReference type="PANTHER" id="PTHR34145:SF28">
    <property type="entry name" value="F-BOX DOMAIN-CONTAINING PROTEIN"/>
    <property type="match status" value="1"/>
</dbReference>
<dbReference type="EMBL" id="CM004395">
    <property type="protein sequence ID" value="OAY40194.1"/>
    <property type="molecule type" value="Genomic_DNA"/>
</dbReference>
<evidence type="ECO:0000313" key="3">
    <source>
        <dbReference type="Proteomes" id="UP000091857"/>
    </source>
</evidence>
<organism evidence="2 3">
    <name type="scientific">Manihot esculenta</name>
    <name type="common">Cassava</name>
    <name type="synonym">Jatropha manihot</name>
    <dbReference type="NCBI Taxonomy" id="3983"/>
    <lineage>
        <taxon>Eukaryota</taxon>
        <taxon>Viridiplantae</taxon>
        <taxon>Streptophyta</taxon>
        <taxon>Embryophyta</taxon>
        <taxon>Tracheophyta</taxon>
        <taxon>Spermatophyta</taxon>
        <taxon>Magnoliopsida</taxon>
        <taxon>eudicotyledons</taxon>
        <taxon>Gunneridae</taxon>
        <taxon>Pentapetalae</taxon>
        <taxon>rosids</taxon>
        <taxon>fabids</taxon>
        <taxon>Malpighiales</taxon>
        <taxon>Euphorbiaceae</taxon>
        <taxon>Crotonoideae</taxon>
        <taxon>Manihoteae</taxon>
        <taxon>Manihot</taxon>
    </lineage>
</organism>
<dbReference type="Gene3D" id="1.20.1280.50">
    <property type="match status" value="1"/>
</dbReference>
<dbReference type="AlphaFoldDB" id="A0A2C9V7Y8"/>
<dbReference type="InterPro" id="IPR055357">
    <property type="entry name" value="LRR_At1g61320_AtMIF1"/>
</dbReference>
<dbReference type="InterPro" id="IPR001810">
    <property type="entry name" value="F-box_dom"/>
</dbReference>
<name>A0A2C9V7Y8_MANES</name>